<dbReference type="Proteomes" id="UP001280121">
    <property type="component" value="Unassembled WGS sequence"/>
</dbReference>
<proteinExistence type="predicted"/>
<reference evidence="1" key="1">
    <citation type="journal article" date="2023" name="Plant J.">
        <title>Genome sequences and population genomics provide insights into the demographic history, inbreeding, and mutation load of two 'living fossil' tree species of Dipteronia.</title>
        <authorList>
            <person name="Feng Y."/>
            <person name="Comes H.P."/>
            <person name="Chen J."/>
            <person name="Zhu S."/>
            <person name="Lu R."/>
            <person name="Zhang X."/>
            <person name="Li P."/>
            <person name="Qiu J."/>
            <person name="Olsen K.M."/>
            <person name="Qiu Y."/>
        </authorList>
    </citation>
    <scope>NUCLEOTIDE SEQUENCE</scope>
    <source>
        <strain evidence="1">KIB01</strain>
    </source>
</reference>
<organism evidence="1 2">
    <name type="scientific">Dipteronia dyeriana</name>
    <dbReference type="NCBI Taxonomy" id="168575"/>
    <lineage>
        <taxon>Eukaryota</taxon>
        <taxon>Viridiplantae</taxon>
        <taxon>Streptophyta</taxon>
        <taxon>Embryophyta</taxon>
        <taxon>Tracheophyta</taxon>
        <taxon>Spermatophyta</taxon>
        <taxon>Magnoliopsida</taxon>
        <taxon>eudicotyledons</taxon>
        <taxon>Gunneridae</taxon>
        <taxon>Pentapetalae</taxon>
        <taxon>rosids</taxon>
        <taxon>malvids</taxon>
        <taxon>Sapindales</taxon>
        <taxon>Sapindaceae</taxon>
        <taxon>Hippocastanoideae</taxon>
        <taxon>Acereae</taxon>
        <taxon>Dipteronia</taxon>
    </lineage>
</organism>
<dbReference type="InterPro" id="IPR055298">
    <property type="entry name" value="AtLOH3-like"/>
</dbReference>
<evidence type="ECO:0000313" key="1">
    <source>
        <dbReference type="EMBL" id="KAK2652676.1"/>
    </source>
</evidence>
<keyword evidence="2" id="KW-1185">Reference proteome</keyword>
<dbReference type="EMBL" id="JANJYI010000004">
    <property type="protein sequence ID" value="KAK2652676.1"/>
    <property type="molecule type" value="Genomic_DNA"/>
</dbReference>
<dbReference type="AlphaFoldDB" id="A0AAE0CIS0"/>
<sequence>MFINVVGVDDTNASTLRKEICNVHNRLVEILWGKGYDGASIMRGEWNGLQALFIKDFTYAYYVHWFACRLQLVLVMVTKEWLFFSKLSSIVNFVSSYFNRHSELKSILEDEIVDMIAYENLRLLQVQIKLVLCNKLELLVRALILLKLVD</sequence>
<evidence type="ECO:0000313" key="2">
    <source>
        <dbReference type="Proteomes" id="UP001280121"/>
    </source>
</evidence>
<protein>
    <submittedName>
        <fullName evidence="1">Uncharacterized protein</fullName>
    </submittedName>
</protein>
<comment type="caution">
    <text evidence="1">The sequence shown here is derived from an EMBL/GenBank/DDBJ whole genome shotgun (WGS) entry which is preliminary data.</text>
</comment>
<gene>
    <name evidence="1" type="ORF">Ddye_012532</name>
</gene>
<dbReference type="PANTHER" id="PTHR11697">
    <property type="entry name" value="GENERAL TRANSCRIPTION FACTOR 2-RELATED ZINC FINGER PROTEIN"/>
    <property type="match status" value="1"/>
</dbReference>
<dbReference type="PANTHER" id="PTHR11697:SF230">
    <property type="entry name" value="ZINC FINGER, MYM DOMAIN CONTAINING 1"/>
    <property type="match status" value="1"/>
</dbReference>
<accession>A0AAE0CIS0</accession>
<name>A0AAE0CIS0_9ROSI</name>